<protein>
    <submittedName>
        <fullName evidence="5">Penicillin-binding protein activator</fullName>
    </submittedName>
</protein>
<proteinExistence type="inferred from homology"/>
<dbReference type="InterPro" id="IPR028082">
    <property type="entry name" value="Peripla_BP_I"/>
</dbReference>
<evidence type="ECO:0000256" key="2">
    <source>
        <dbReference type="ARBA" id="ARBA00022729"/>
    </source>
</evidence>
<organism evidence="5 6">
    <name type="scientific">Bosea spartocytisi</name>
    <dbReference type="NCBI Taxonomy" id="2773451"/>
    <lineage>
        <taxon>Bacteria</taxon>
        <taxon>Pseudomonadati</taxon>
        <taxon>Pseudomonadota</taxon>
        <taxon>Alphaproteobacteria</taxon>
        <taxon>Hyphomicrobiales</taxon>
        <taxon>Boseaceae</taxon>
        <taxon>Bosea</taxon>
    </lineage>
</organism>
<reference evidence="5" key="1">
    <citation type="submission" date="2020-09" db="EMBL/GenBank/DDBJ databases">
        <title>Bosea spartocytisi sp. nov. a root nodule endophyte of Spartocytisus supranubius in the high mountain ecosystem fo the Teide National Park (Canary Islands, Spain).</title>
        <authorList>
            <person name="Pulido-Suarez L."/>
            <person name="Peix A."/>
            <person name="Igual J.M."/>
            <person name="Socas-Perez N."/>
            <person name="Velazquez E."/>
            <person name="Flores-Felix J.D."/>
            <person name="Leon-Barrios M."/>
        </authorList>
    </citation>
    <scope>NUCLEOTIDE SEQUENCE</scope>
    <source>
        <strain evidence="5">SSUT16</strain>
    </source>
</reference>
<dbReference type="PANTHER" id="PTHR30483:SF6">
    <property type="entry name" value="PERIPLASMIC BINDING PROTEIN OF ABC TRANSPORTER FOR NATURAL AMINO ACIDS"/>
    <property type="match status" value="1"/>
</dbReference>
<dbReference type="GO" id="GO:0006865">
    <property type="term" value="P:amino acid transport"/>
    <property type="evidence" value="ECO:0007669"/>
    <property type="project" value="UniProtKB-KW"/>
</dbReference>
<keyword evidence="2" id="KW-0732">Signal</keyword>
<evidence type="ECO:0000259" key="4">
    <source>
        <dbReference type="Pfam" id="PF13458"/>
    </source>
</evidence>
<dbReference type="InterPro" id="IPR051010">
    <property type="entry name" value="BCAA_transport"/>
</dbReference>
<comment type="caution">
    <text evidence="5">The sequence shown here is derived from an EMBL/GenBank/DDBJ whole genome shotgun (WGS) entry which is preliminary data.</text>
</comment>
<feature type="domain" description="Leucine-binding protein" evidence="4">
    <location>
        <begin position="87"/>
        <end position="412"/>
    </location>
</feature>
<keyword evidence="6" id="KW-1185">Reference proteome</keyword>
<evidence type="ECO:0000256" key="3">
    <source>
        <dbReference type="ARBA" id="ARBA00022970"/>
    </source>
</evidence>
<dbReference type="Proteomes" id="UP000619295">
    <property type="component" value="Unassembled WGS sequence"/>
</dbReference>
<evidence type="ECO:0000313" key="6">
    <source>
        <dbReference type="Proteomes" id="UP000619295"/>
    </source>
</evidence>
<sequence length="429" mass="44801">MWHWHESPAGGLYHRARLCRPGHDWRSPVLHHRHFVPVLRFKAGALAVSLSLLLASCSGGPAGLPGFDGPASTEPAAPSGQTIGTGKVKVGLILPLGAEGQGGVVGNSLKNAAEMALAEFPNADLTLLVKDDRGTPEGARAAAQEAISEGAELIIGPLFAPTVQAAGQVARAANRPVIAFSSDSNVASRGVYLLSFPPENDVNRVIAYAAQQGRKSFAALLPDTAYGKVVEAAFQQAVAARGARVAAIEHFGSDPATMRTAVQRLMPSLQQADALFVPAAADMMPALGQALQQAGFDPRKVKPLGTGVWNDSGIAQVQAIQGGWFASPDTAGFNAFAGRYQQRFNSSPTRTATLSYDAVSLAAALARTQGSQRFSEAVLTNASGFAGADGVFRFRPDGQVERGLAVLELRNGQIVTINAAPRDLGPRSQ</sequence>
<keyword evidence="3" id="KW-0813">Transport</keyword>
<dbReference type="EMBL" id="JACXWY010000003">
    <property type="protein sequence ID" value="MBD3845269.1"/>
    <property type="molecule type" value="Genomic_DNA"/>
</dbReference>
<evidence type="ECO:0000313" key="5">
    <source>
        <dbReference type="EMBL" id="MBD3845269.1"/>
    </source>
</evidence>
<accession>A0A927EAM2</accession>
<name>A0A927EAM2_9HYPH</name>
<dbReference type="PANTHER" id="PTHR30483">
    <property type="entry name" value="LEUCINE-SPECIFIC-BINDING PROTEIN"/>
    <property type="match status" value="1"/>
</dbReference>
<gene>
    <name evidence="5" type="ORF">IED13_06145</name>
</gene>
<evidence type="ECO:0000256" key="1">
    <source>
        <dbReference type="ARBA" id="ARBA00010062"/>
    </source>
</evidence>
<dbReference type="AlphaFoldDB" id="A0A927EAM2"/>
<dbReference type="InterPro" id="IPR028081">
    <property type="entry name" value="Leu-bd"/>
</dbReference>
<dbReference type="SUPFAM" id="SSF53822">
    <property type="entry name" value="Periplasmic binding protein-like I"/>
    <property type="match status" value="1"/>
</dbReference>
<dbReference type="Gene3D" id="3.40.50.2300">
    <property type="match status" value="2"/>
</dbReference>
<comment type="similarity">
    <text evidence="1">Belongs to the leucine-binding protein family.</text>
</comment>
<keyword evidence="3" id="KW-0029">Amino-acid transport</keyword>
<dbReference type="CDD" id="cd06339">
    <property type="entry name" value="PBP1_YraM_LppC_lipoprotein-like"/>
    <property type="match status" value="1"/>
</dbReference>
<dbReference type="Pfam" id="PF13458">
    <property type="entry name" value="Peripla_BP_6"/>
    <property type="match status" value="1"/>
</dbReference>